<proteinExistence type="predicted"/>
<protein>
    <submittedName>
        <fullName evidence="3">S-layer homology domain-containing protein</fullName>
    </submittedName>
</protein>
<dbReference type="Proteomes" id="UP001343257">
    <property type="component" value="Unassembled WGS sequence"/>
</dbReference>
<comment type="caution">
    <text evidence="3">The sequence shown here is derived from an EMBL/GenBank/DDBJ whole genome shotgun (WGS) entry which is preliminary data.</text>
</comment>
<keyword evidence="1" id="KW-0732">Signal</keyword>
<organism evidence="3 4">
    <name type="scientific">Paenibacillus chibensis</name>
    <dbReference type="NCBI Taxonomy" id="59846"/>
    <lineage>
        <taxon>Bacteria</taxon>
        <taxon>Bacillati</taxon>
        <taxon>Bacillota</taxon>
        <taxon>Bacilli</taxon>
        <taxon>Bacillales</taxon>
        <taxon>Paenibacillaceae</taxon>
        <taxon>Paenibacillus</taxon>
    </lineage>
</organism>
<dbReference type="Pfam" id="PF00395">
    <property type="entry name" value="SLH"/>
    <property type="match status" value="3"/>
</dbReference>
<accession>A0ABU6PW53</accession>
<dbReference type="PANTHER" id="PTHR43308:SF5">
    <property type="entry name" value="S-LAYER PROTEIN _ PEPTIDOGLYCAN ENDO-BETA-N-ACETYLGLUCOSAMINIDASE"/>
    <property type="match status" value="1"/>
</dbReference>
<feature type="domain" description="SLH" evidence="2">
    <location>
        <begin position="30"/>
        <end position="93"/>
    </location>
</feature>
<sequence length="420" mass="45900">MKKTILALLAGGALVLGAFSMGQGNHATAAPAAFKDVPASHWAKNAIDDAVSKGYLKGEGNGNFRPNAAVTRAEFAAILDRVSTNELQTDAGAETFADLAGHWSEKEVSEAAGKGFFQASDYPGGFKPNTPLTRVEMAKWMATGLAAKDADYKTALKDTIDTLVPVAEYYKGGLGKAEYPYVSVVLGTGLMTGYTDGSFGPDKNTTRAEVATILMRFENVQNQKANSFRDLNEMREVGLTGSNLESLTPHRYVINAQTKEKYSFDRVRDLSMNLTRNLGTEIIHRMIIVDANADKTTNNLYGEMFVDKDFDRPFQTDRYLVFIDVTVTPSTGNLDNLAFGSANSNVFLNGFSFSTGTQKTFGITPLPAGKHYVLDGFFIKDKPVRFWMGRSLNKEIILGDDNGNFFNIGNEVVSFKIPQE</sequence>
<dbReference type="PANTHER" id="PTHR43308">
    <property type="entry name" value="OUTER MEMBRANE PROTEIN ALPHA-RELATED"/>
    <property type="match status" value="1"/>
</dbReference>
<evidence type="ECO:0000256" key="1">
    <source>
        <dbReference type="SAM" id="SignalP"/>
    </source>
</evidence>
<feature type="signal peptide" evidence="1">
    <location>
        <begin position="1"/>
        <end position="29"/>
    </location>
</feature>
<name>A0ABU6PW53_9BACL</name>
<dbReference type="RefSeq" id="WP_328279827.1">
    <property type="nucleotide sequence ID" value="NZ_JARTLD010000044.1"/>
</dbReference>
<feature type="domain" description="SLH" evidence="2">
    <location>
        <begin position="94"/>
        <end position="155"/>
    </location>
</feature>
<gene>
    <name evidence="3" type="ORF">P9847_17465</name>
</gene>
<feature type="chain" id="PRO_5046630398" evidence="1">
    <location>
        <begin position="30"/>
        <end position="420"/>
    </location>
</feature>
<dbReference type="PROSITE" id="PS51272">
    <property type="entry name" value="SLH"/>
    <property type="match status" value="3"/>
</dbReference>
<evidence type="ECO:0000259" key="2">
    <source>
        <dbReference type="PROSITE" id="PS51272"/>
    </source>
</evidence>
<feature type="domain" description="SLH" evidence="2">
    <location>
        <begin position="165"/>
        <end position="228"/>
    </location>
</feature>
<reference evidence="3 4" key="1">
    <citation type="submission" date="2023-03" db="EMBL/GenBank/DDBJ databases">
        <title>Bacillus Genome Sequencing.</title>
        <authorList>
            <person name="Dunlap C."/>
        </authorList>
    </citation>
    <scope>NUCLEOTIDE SEQUENCE [LARGE SCALE GENOMIC DNA]</scope>
    <source>
        <strain evidence="3 4">NRS-52</strain>
    </source>
</reference>
<keyword evidence="4" id="KW-1185">Reference proteome</keyword>
<dbReference type="InterPro" id="IPR051465">
    <property type="entry name" value="Cell_Envelope_Struct_Comp"/>
</dbReference>
<evidence type="ECO:0000313" key="4">
    <source>
        <dbReference type="Proteomes" id="UP001343257"/>
    </source>
</evidence>
<evidence type="ECO:0000313" key="3">
    <source>
        <dbReference type="EMBL" id="MED5019101.1"/>
    </source>
</evidence>
<dbReference type="EMBL" id="JARTLD010000044">
    <property type="protein sequence ID" value="MED5019101.1"/>
    <property type="molecule type" value="Genomic_DNA"/>
</dbReference>
<dbReference type="InterPro" id="IPR001119">
    <property type="entry name" value="SLH_dom"/>
</dbReference>